<reference evidence="6" key="2">
    <citation type="submission" date="2020-09" db="EMBL/GenBank/DDBJ databases">
        <authorList>
            <person name="Sun Q."/>
            <person name="Ohkuma M."/>
        </authorList>
    </citation>
    <scope>NUCLEOTIDE SEQUENCE</scope>
    <source>
        <strain evidence="6">JCM 14371</strain>
    </source>
</reference>
<evidence type="ECO:0000256" key="4">
    <source>
        <dbReference type="SAM" id="SignalP"/>
    </source>
</evidence>
<keyword evidence="3 4" id="KW-0732">Signal</keyword>
<dbReference type="Gene3D" id="3.10.105.10">
    <property type="entry name" value="Dipeptide-binding Protein, Domain 3"/>
    <property type="match status" value="1"/>
</dbReference>
<accession>A0A917PFT7</accession>
<keyword evidence="2" id="KW-0813">Transport</keyword>
<dbReference type="PANTHER" id="PTHR30290">
    <property type="entry name" value="PERIPLASMIC BINDING COMPONENT OF ABC TRANSPORTER"/>
    <property type="match status" value="1"/>
</dbReference>
<evidence type="ECO:0000256" key="1">
    <source>
        <dbReference type="ARBA" id="ARBA00005695"/>
    </source>
</evidence>
<dbReference type="InterPro" id="IPR000914">
    <property type="entry name" value="SBP_5_dom"/>
</dbReference>
<protein>
    <submittedName>
        <fullName evidence="6">ABC transporter substrate-binding protein</fullName>
    </submittedName>
</protein>
<organism evidence="6 7">
    <name type="scientific">Deinococcus aquiradiocola</name>
    <dbReference type="NCBI Taxonomy" id="393059"/>
    <lineage>
        <taxon>Bacteria</taxon>
        <taxon>Thermotogati</taxon>
        <taxon>Deinococcota</taxon>
        <taxon>Deinococci</taxon>
        <taxon>Deinococcales</taxon>
        <taxon>Deinococcaceae</taxon>
        <taxon>Deinococcus</taxon>
    </lineage>
</organism>
<feature type="domain" description="Solute-binding protein family 5" evidence="5">
    <location>
        <begin position="83"/>
        <end position="464"/>
    </location>
</feature>
<proteinExistence type="inferred from homology"/>
<evidence type="ECO:0000313" key="6">
    <source>
        <dbReference type="EMBL" id="GGJ75683.1"/>
    </source>
</evidence>
<dbReference type="GO" id="GO:0042597">
    <property type="term" value="C:periplasmic space"/>
    <property type="evidence" value="ECO:0007669"/>
    <property type="project" value="UniProtKB-ARBA"/>
</dbReference>
<comment type="caution">
    <text evidence="6">The sequence shown here is derived from an EMBL/GenBank/DDBJ whole genome shotgun (WGS) entry which is preliminary data.</text>
</comment>
<evidence type="ECO:0000256" key="2">
    <source>
        <dbReference type="ARBA" id="ARBA00022448"/>
    </source>
</evidence>
<dbReference type="CDD" id="cd08493">
    <property type="entry name" value="PBP2_DppA_like"/>
    <property type="match status" value="1"/>
</dbReference>
<dbReference type="Pfam" id="PF00496">
    <property type="entry name" value="SBP_bac_5"/>
    <property type="match status" value="1"/>
</dbReference>
<comment type="similarity">
    <text evidence="1">Belongs to the bacterial solute-binding protein 5 family.</text>
</comment>
<dbReference type="SUPFAM" id="SSF53850">
    <property type="entry name" value="Periplasmic binding protein-like II"/>
    <property type="match status" value="1"/>
</dbReference>
<name>A0A917PFT7_9DEIO</name>
<evidence type="ECO:0000313" key="7">
    <source>
        <dbReference type="Proteomes" id="UP000635726"/>
    </source>
</evidence>
<dbReference type="Proteomes" id="UP000635726">
    <property type="component" value="Unassembled WGS sequence"/>
</dbReference>
<dbReference type="PANTHER" id="PTHR30290:SF9">
    <property type="entry name" value="OLIGOPEPTIDE-BINDING PROTEIN APPA"/>
    <property type="match status" value="1"/>
</dbReference>
<sequence length="546" mass="58716">MPCTVSRAARPAYHTGMLNRLLLTSALLALAPHSLAASGTLVYGAPGEPVNLDPGNASDSPSLQVQTQIYDRLVNFKPGTSTPAPGLAVSWTANAQGTVWTFKLRPGVKFHDGTPLNADAVIFNVNRWWDPKFPDGHRAQGKTFEIWSDLLGGYRGDPGSVLKSVTRVDALTVRFTLQKAFTAFPDVLGTDYFGIASPAAVRKGGAAYGTPASLPVGTGPYRYVGWKTGDRVTLKANPAFWGTRSSVQTFVIRFIKDPAARLNELRAGTIDFASSLNPDDAASIRGNKNLRLVLPPGFNVGLLNLNTRQKALSDARVRQAISLAVNRKALVQAFYGELGTSDASLLPPALGWANSRKVPAEAPYDPARARQLLAAAGYGSGLKLDLWYPPISRSYFPTPKPVAEGIAADLSAVGIRVTLRTEDWAVYLKDRNRTPGFDMYLYGWSGDYGDPDNFYSAFYGDGGSDDSGYNPPAIQALLTKGRAAVTQAAKAPIYAQLHDLTYAANVRLPIVHGVAPAAARSYVRNWITGPLGVLENVNLIRLEGKK</sequence>
<dbReference type="EMBL" id="BMOE01000005">
    <property type="protein sequence ID" value="GGJ75683.1"/>
    <property type="molecule type" value="Genomic_DNA"/>
</dbReference>
<dbReference type="GO" id="GO:0043190">
    <property type="term" value="C:ATP-binding cassette (ABC) transporter complex"/>
    <property type="evidence" value="ECO:0007669"/>
    <property type="project" value="InterPro"/>
</dbReference>
<feature type="chain" id="PRO_5036689773" evidence="4">
    <location>
        <begin position="37"/>
        <end position="546"/>
    </location>
</feature>
<dbReference type="AlphaFoldDB" id="A0A917PFT7"/>
<dbReference type="Gene3D" id="3.40.190.10">
    <property type="entry name" value="Periplasmic binding protein-like II"/>
    <property type="match status" value="1"/>
</dbReference>
<dbReference type="Gene3D" id="3.90.76.10">
    <property type="entry name" value="Dipeptide-binding Protein, Domain 1"/>
    <property type="match status" value="1"/>
</dbReference>
<feature type="signal peptide" evidence="4">
    <location>
        <begin position="1"/>
        <end position="36"/>
    </location>
</feature>
<reference evidence="6" key="1">
    <citation type="journal article" date="2014" name="Int. J. Syst. Evol. Microbiol.">
        <title>Complete genome sequence of Corynebacterium casei LMG S-19264T (=DSM 44701T), isolated from a smear-ripened cheese.</title>
        <authorList>
            <consortium name="US DOE Joint Genome Institute (JGI-PGF)"/>
            <person name="Walter F."/>
            <person name="Albersmeier A."/>
            <person name="Kalinowski J."/>
            <person name="Ruckert C."/>
        </authorList>
    </citation>
    <scope>NUCLEOTIDE SEQUENCE</scope>
    <source>
        <strain evidence="6">JCM 14371</strain>
    </source>
</reference>
<keyword evidence="7" id="KW-1185">Reference proteome</keyword>
<evidence type="ECO:0000256" key="3">
    <source>
        <dbReference type="ARBA" id="ARBA00022729"/>
    </source>
</evidence>
<gene>
    <name evidence="6" type="ORF">GCM10008939_19840</name>
</gene>
<dbReference type="InterPro" id="IPR039424">
    <property type="entry name" value="SBP_5"/>
</dbReference>
<evidence type="ECO:0000259" key="5">
    <source>
        <dbReference type="Pfam" id="PF00496"/>
    </source>
</evidence>
<dbReference type="GO" id="GO:0015833">
    <property type="term" value="P:peptide transport"/>
    <property type="evidence" value="ECO:0007669"/>
    <property type="project" value="TreeGrafter"/>
</dbReference>
<dbReference type="InterPro" id="IPR030678">
    <property type="entry name" value="Peptide/Ni-bd"/>
</dbReference>
<dbReference type="GO" id="GO:1904680">
    <property type="term" value="F:peptide transmembrane transporter activity"/>
    <property type="evidence" value="ECO:0007669"/>
    <property type="project" value="TreeGrafter"/>
</dbReference>
<dbReference type="PIRSF" id="PIRSF002741">
    <property type="entry name" value="MppA"/>
    <property type="match status" value="1"/>
</dbReference>